<feature type="region of interest" description="Disordered" evidence="1">
    <location>
        <begin position="65"/>
        <end position="85"/>
    </location>
</feature>
<protein>
    <submittedName>
        <fullName evidence="3">Uncharacterized protein</fullName>
    </submittedName>
</protein>
<reference evidence="4" key="1">
    <citation type="submission" date="2017-06" db="EMBL/GenBank/DDBJ databases">
        <title>Capnocytophaga spp. assemblies.</title>
        <authorList>
            <person name="Gulvik C.A."/>
        </authorList>
    </citation>
    <scope>NUCLEOTIDE SEQUENCE [LARGE SCALE GENOMIC DNA]</scope>
    <source>
        <strain evidence="4">H4486</strain>
    </source>
</reference>
<evidence type="ECO:0000256" key="1">
    <source>
        <dbReference type="SAM" id="MobiDB-lite"/>
    </source>
</evidence>
<evidence type="ECO:0000313" key="4">
    <source>
        <dbReference type="Proteomes" id="UP000217334"/>
    </source>
</evidence>
<gene>
    <name evidence="3" type="ORF">CGC59_01950</name>
</gene>
<feature type="region of interest" description="Disordered" evidence="1">
    <location>
        <begin position="99"/>
        <end position="133"/>
    </location>
</feature>
<sequence>MTTFFQIVIIVYILYYAGNILYDLYFKKEKLPIEEEDKQEFSLSGIGQETKVTNIDFSDVEEMATSSSTEIDENDLFPSTANETATAPDEVLKAMMRKHQEEEQLNTNEADNTDTHTTPENTRGESTELTKEQKQEYLKANRERFKDILNMAETSVQVVVSGEGDDGIKVYKASVQPK</sequence>
<feature type="transmembrane region" description="Helical" evidence="2">
    <location>
        <begin position="6"/>
        <end position="25"/>
    </location>
</feature>
<keyword evidence="2" id="KW-1133">Transmembrane helix</keyword>
<name>A0A250F030_CAPSP</name>
<accession>A0A250F030</accession>
<evidence type="ECO:0000313" key="3">
    <source>
        <dbReference type="EMBL" id="ATA78513.1"/>
    </source>
</evidence>
<dbReference type="AlphaFoldDB" id="A0A250F030"/>
<feature type="compositionally biased region" description="Basic and acidic residues" evidence="1">
    <location>
        <begin position="122"/>
        <end position="133"/>
    </location>
</feature>
<proteinExistence type="predicted"/>
<feature type="compositionally biased region" description="Polar residues" evidence="1">
    <location>
        <begin position="105"/>
        <end position="121"/>
    </location>
</feature>
<evidence type="ECO:0000256" key="2">
    <source>
        <dbReference type="SAM" id="Phobius"/>
    </source>
</evidence>
<dbReference type="EMBL" id="CP022383">
    <property type="protein sequence ID" value="ATA78513.1"/>
    <property type="molecule type" value="Genomic_DNA"/>
</dbReference>
<dbReference type="RefSeq" id="WP_095900679.1">
    <property type="nucleotide sequence ID" value="NZ_CP022383.1"/>
</dbReference>
<keyword evidence="2" id="KW-0812">Transmembrane</keyword>
<dbReference type="Proteomes" id="UP000217334">
    <property type="component" value="Chromosome"/>
</dbReference>
<keyword evidence="2" id="KW-0472">Membrane</keyword>
<organism evidence="3 4">
    <name type="scientific">Capnocytophaga sputigena</name>
    <dbReference type="NCBI Taxonomy" id="1019"/>
    <lineage>
        <taxon>Bacteria</taxon>
        <taxon>Pseudomonadati</taxon>
        <taxon>Bacteroidota</taxon>
        <taxon>Flavobacteriia</taxon>
        <taxon>Flavobacteriales</taxon>
        <taxon>Flavobacteriaceae</taxon>
        <taxon>Capnocytophaga</taxon>
    </lineage>
</organism>